<accession>A0A2G4YVD3</accession>
<dbReference type="EMBL" id="PDEM01000009">
    <property type="protein sequence ID" value="PHZ86275.1"/>
    <property type="molecule type" value="Genomic_DNA"/>
</dbReference>
<dbReference type="PRINTS" id="PR00313">
    <property type="entry name" value="CABNDNGRPT"/>
</dbReference>
<keyword evidence="2" id="KW-1185">Reference proteome</keyword>
<organism evidence="1 2">
    <name type="scientific">Paremcibacter congregatus</name>
    <dbReference type="NCBI Taxonomy" id="2043170"/>
    <lineage>
        <taxon>Bacteria</taxon>
        <taxon>Pseudomonadati</taxon>
        <taxon>Pseudomonadota</taxon>
        <taxon>Alphaproteobacteria</taxon>
        <taxon>Emcibacterales</taxon>
        <taxon>Emcibacteraceae</taxon>
        <taxon>Paremcibacter</taxon>
    </lineage>
</organism>
<evidence type="ECO:0000313" key="2">
    <source>
        <dbReference type="Proteomes" id="UP000229730"/>
    </source>
</evidence>
<dbReference type="RefSeq" id="WP_099471859.1">
    <property type="nucleotide sequence ID" value="NZ_CP041025.1"/>
</dbReference>
<gene>
    <name evidence="1" type="ORF">CRD36_06310</name>
</gene>
<proteinExistence type="predicted"/>
<dbReference type="SUPFAM" id="SSF51120">
    <property type="entry name" value="beta-Roll"/>
    <property type="match status" value="1"/>
</dbReference>
<name>A0A2G4YVD3_9PROT</name>
<protein>
    <submittedName>
        <fullName evidence="1">Uncharacterized protein</fullName>
    </submittedName>
</protein>
<evidence type="ECO:0000313" key="1">
    <source>
        <dbReference type="EMBL" id="PHZ86275.1"/>
    </source>
</evidence>
<dbReference type="InParanoid" id="A0A2G4YVD3"/>
<dbReference type="Gene3D" id="2.160.20.160">
    <property type="match status" value="1"/>
</dbReference>
<dbReference type="Proteomes" id="UP000229730">
    <property type="component" value="Unassembled WGS sequence"/>
</dbReference>
<dbReference type="AlphaFoldDB" id="A0A2G4YVD3"/>
<sequence>MVIGANETKIIESPYEYYYSNSNTQTLTNYGSIEASTSEEGFFVPIQSDAIESVTNYGRIEVLGGSTSSAVNLKVSGQFINHGLVEVYVNLSSDDINYQAAGAVAIDIINTGTILASGETTTGVLGQFGLNLTNSGTIYASGSEVTTGVFAFDNEAYITNSGVIMAIATNDNAEPSKGIALWTYNNSVVNSGTIVADIAIDSVLTTTIDNTGSIEGNIDLSSEVDTLSNKGLIKGDIILNGGDDIYTTVGGQTIGIVDGGAGDDMLQGGGAADYLKGGVGNDSLYTGSGGADHLFGGYNDDLLYIESTDFSMLNGGDGVDAVIIAMNETAIDFSLYAKDNIENIEQIIFDASGSSLSISQQDILEMTDDNNQIMIMGDVGDTVASTGQNWEQGINQVVDGETYHTYTSGDATLLVDSDITQTIS</sequence>
<reference evidence="1 2" key="1">
    <citation type="submission" date="2017-10" db="EMBL/GenBank/DDBJ databases">
        <title>Frigbacter circumglobatus gen. nov. sp. nov., isolated from sediment cultured in situ.</title>
        <authorList>
            <person name="Zhao Z."/>
        </authorList>
    </citation>
    <scope>NUCLEOTIDE SEQUENCE [LARGE SCALE GENOMIC DNA]</scope>
    <source>
        <strain evidence="1 2">ZYL</strain>
    </source>
</reference>
<dbReference type="InterPro" id="IPR011049">
    <property type="entry name" value="Serralysin-like_metalloprot_C"/>
</dbReference>
<dbReference type="OrthoDB" id="9342475at2"/>
<comment type="caution">
    <text evidence="1">The sequence shown here is derived from an EMBL/GenBank/DDBJ whole genome shotgun (WGS) entry which is preliminary data.</text>
</comment>